<name>A0A4Y7I3H2_PAPSO</name>
<gene>
    <name evidence="2" type="ORF">C5167_036356</name>
</gene>
<keyword evidence="1" id="KW-1133">Transmembrane helix</keyword>
<dbReference type="EMBL" id="CM010715">
    <property type="protein sequence ID" value="RZC43407.1"/>
    <property type="molecule type" value="Genomic_DNA"/>
</dbReference>
<dbReference type="AlphaFoldDB" id="A0A4Y7I3H2"/>
<evidence type="ECO:0000256" key="1">
    <source>
        <dbReference type="SAM" id="Phobius"/>
    </source>
</evidence>
<evidence type="ECO:0000313" key="2">
    <source>
        <dbReference type="EMBL" id="RZC43407.1"/>
    </source>
</evidence>
<reference evidence="2 3" key="1">
    <citation type="journal article" date="2018" name="Science">
        <title>The opium poppy genome and morphinan production.</title>
        <authorList>
            <person name="Guo L."/>
            <person name="Winzer T."/>
            <person name="Yang X."/>
            <person name="Li Y."/>
            <person name="Ning Z."/>
            <person name="He Z."/>
            <person name="Teodor R."/>
            <person name="Lu Y."/>
            <person name="Bowser T.A."/>
            <person name="Graham I.A."/>
            <person name="Ye K."/>
        </authorList>
    </citation>
    <scope>NUCLEOTIDE SEQUENCE [LARGE SCALE GENOMIC DNA]</scope>
    <source>
        <strain evidence="3">cv. HN1</strain>
        <tissue evidence="2">Leaves</tissue>
    </source>
</reference>
<proteinExistence type="predicted"/>
<dbReference type="Gramene" id="RZC43407">
    <property type="protein sequence ID" value="RZC43407"/>
    <property type="gene ID" value="C5167_036356"/>
</dbReference>
<feature type="transmembrane region" description="Helical" evidence="1">
    <location>
        <begin position="75"/>
        <end position="95"/>
    </location>
</feature>
<sequence length="125" mass="13350">MSSEEGSSGGFQIPFVSDILKEGEKMKIPFVSDMIKEGEKIKIPIVSDLIKEGEQLKIPFISDRSSGPAGEEGHLVVAVFAGAAALVVVVAVLMISDEPVGLMPHCQGNSSLCALITVKQYCYCY</sequence>
<evidence type="ECO:0000313" key="3">
    <source>
        <dbReference type="Proteomes" id="UP000316621"/>
    </source>
</evidence>
<protein>
    <submittedName>
        <fullName evidence="2">Uncharacterized protein</fullName>
    </submittedName>
</protein>
<accession>A0A4Y7I3H2</accession>
<keyword evidence="1" id="KW-0472">Membrane</keyword>
<organism evidence="2 3">
    <name type="scientific">Papaver somniferum</name>
    <name type="common">Opium poppy</name>
    <dbReference type="NCBI Taxonomy" id="3469"/>
    <lineage>
        <taxon>Eukaryota</taxon>
        <taxon>Viridiplantae</taxon>
        <taxon>Streptophyta</taxon>
        <taxon>Embryophyta</taxon>
        <taxon>Tracheophyta</taxon>
        <taxon>Spermatophyta</taxon>
        <taxon>Magnoliopsida</taxon>
        <taxon>Ranunculales</taxon>
        <taxon>Papaveraceae</taxon>
        <taxon>Papaveroideae</taxon>
        <taxon>Papaver</taxon>
    </lineage>
</organism>
<keyword evidence="3" id="KW-1185">Reference proteome</keyword>
<dbReference type="Proteomes" id="UP000316621">
    <property type="component" value="Chromosome 1"/>
</dbReference>
<keyword evidence="1" id="KW-0812">Transmembrane</keyword>